<protein>
    <submittedName>
        <fullName evidence="1">Uncharacterized protein</fullName>
    </submittedName>
</protein>
<proteinExistence type="predicted"/>
<organism evidence="1 2">
    <name type="scientific">Petralouisia muris</name>
    <dbReference type="NCBI Taxonomy" id="3032872"/>
    <lineage>
        <taxon>Bacteria</taxon>
        <taxon>Bacillati</taxon>
        <taxon>Bacillota</taxon>
        <taxon>Clostridia</taxon>
        <taxon>Lachnospirales</taxon>
        <taxon>Lachnospiraceae</taxon>
        <taxon>Petralouisia</taxon>
    </lineage>
</organism>
<name>A0AC61S0V5_9FIRM</name>
<dbReference type="EMBL" id="SRYA01000003">
    <property type="protein sequence ID" value="TGY98032.1"/>
    <property type="molecule type" value="Genomic_DNA"/>
</dbReference>
<sequence length="82" mass="9543">MTVKKYQELQAVDFEDVGLGSLMDISKVRIDRRRPVEKRRHQYFEKVGNPYLVRVGNIKVKVRFADNGVSMEDAFENLLLSV</sequence>
<accession>A0AC61S0V5</accession>
<gene>
    <name evidence="1" type="ORF">E5329_01925</name>
</gene>
<dbReference type="Proteomes" id="UP000304953">
    <property type="component" value="Unassembled WGS sequence"/>
</dbReference>
<keyword evidence="2" id="KW-1185">Reference proteome</keyword>
<reference evidence="1" key="1">
    <citation type="submission" date="2019-04" db="EMBL/GenBank/DDBJ databases">
        <title>Microbes associate with the intestines of laboratory mice.</title>
        <authorList>
            <person name="Navarre W."/>
            <person name="Wong E."/>
            <person name="Huang K."/>
            <person name="Tropini C."/>
            <person name="Ng K."/>
            <person name="Yu B."/>
        </authorList>
    </citation>
    <scope>NUCLEOTIDE SEQUENCE</scope>
    <source>
        <strain evidence="1">NM01_1-7b</strain>
    </source>
</reference>
<evidence type="ECO:0000313" key="2">
    <source>
        <dbReference type="Proteomes" id="UP000304953"/>
    </source>
</evidence>
<evidence type="ECO:0000313" key="1">
    <source>
        <dbReference type="EMBL" id="TGY98032.1"/>
    </source>
</evidence>
<comment type="caution">
    <text evidence="1">The sequence shown here is derived from an EMBL/GenBank/DDBJ whole genome shotgun (WGS) entry which is preliminary data.</text>
</comment>